<sequence length="154" mass="18064">MGKIILFAMLILPWLSLFLLSKYSIKRFMPVAILGSLLVTIVFEIGYVYEWWKIQQKITPWDVITSVPLVYGIFLVGTIWVFHFAYERKFGIYIFINILVDGFYSFIALKVLISIGIYRLVNMGNLGIFLMMLTIAVIIYIYQKWQDGIMKIRE</sequence>
<reference evidence="2 3" key="1">
    <citation type="submission" date="2021-01" db="EMBL/GenBank/DDBJ databases">
        <title>Genome public.</title>
        <authorList>
            <person name="Liu C."/>
            <person name="Sun Q."/>
        </authorList>
    </citation>
    <scope>NUCLEOTIDE SEQUENCE [LARGE SCALE GENOMIC DNA]</scope>
    <source>
        <strain evidence="2 3">YIM B02515</strain>
    </source>
</reference>
<proteinExistence type="predicted"/>
<protein>
    <submittedName>
        <fullName evidence="2">Uncharacterized protein</fullName>
    </submittedName>
</protein>
<feature type="transmembrane region" description="Helical" evidence="1">
    <location>
        <begin position="123"/>
        <end position="142"/>
    </location>
</feature>
<feature type="transmembrane region" description="Helical" evidence="1">
    <location>
        <begin position="69"/>
        <end position="86"/>
    </location>
</feature>
<gene>
    <name evidence="2" type="ORF">JK636_00460</name>
</gene>
<dbReference type="RefSeq" id="WP_202746873.1">
    <property type="nucleotide sequence ID" value="NZ_JAESWC010000001.1"/>
</dbReference>
<keyword evidence="1" id="KW-1133">Transmembrane helix</keyword>
<dbReference type="EMBL" id="JAESWC010000001">
    <property type="protein sequence ID" value="MBL4934222.1"/>
    <property type="molecule type" value="Genomic_DNA"/>
</dbReference>
<feature type="transmembrane region" description="Helical" evidence="1">
    <location>
        <begin position="6"/>
        <end position="24"/>
    </location>
</feature>
<feature type="transmembrane region" description="Helical" evidence="1">
    <location>
        <begin position="93"/>
        <end position="117"/>
    </location>
</feature>
<evidence type="ECO:0000313" key="3">
    <source>
        <dbReference type="Proteomes" id="UP000632377"/>
    </source>
</evidence>
<accession>A0ABS1T656</accession>
<keyword evidence="3" id="KW-1185">Reference proteome</keyword>
<comment type="caution">
    <text evidence="2">The sequence shown here is derived from an EMBL/GenBank/DDBJ whole genome shotgun (WGS) entry which is preliminary data.</text>
</comment>
<dbReference type="Proteomes" id="UP000632377">
    <property type="component" value="Unassembled WGS sequence"/>
</dbReference>
<name>A0ABS1T656_9CLOT</name>
<keyword evidence="1" id="KW-0472">Membrane</keyword>
<evidence type="ECO:0000313" key="2">
    <source>
        <dbReference type="EMBL" id="MBL4934222.1"/>
    </source>
</evidence>
<evidence type="ECO:0000256" key="1">
    <source>
        <dbReference type="SAM" id="Phobius"/>
    </source>
</evidence>
<feature type="transmembrane region" description="Helical" evidence="1">
    <location>
        <begin position="31"/>
        <end position="49"/>
    </location>
</feature>
<organism evidence="2 3">
    <name type="scientific">Clostridium rhizosphaerae</name>
    <dbReference type="NCBI Taxonomy" id="2803861"/>
    <lineage>
        <taxon>Bacteria</taxon>
        <taxon>Bacillati</taxon>
        <taxon>Bacillota</taxon>
        <taxon>Clostridia</taxon>
        <taxon>Eubacteriales</taxon>
        <taxon>Clostridiaceae</taxon>
        <taxon>Clostridium</taxon>
    </lineage>
</organism>
<keyword evidence="1" id="KW-0812">Transmembrane</keyword>